<dbReference type="RefSeq" id="WP_111404568.1">
    <property type="nucleotide sequence ID" value="NZ_JANFLW010000026.1"/>
</dbReference>
<accession>A0A369YEQ8</accession>
<evidence type="ECO:0000313" key="2">
    <source>
        <dbReference type="Proteomes" id="UP000253872"/>
    </source>
</evidence>
<reference evidence="1 2" key="1">
    <citation type="submission" date="2018-05" db="EMBL/GenBank/DDBJ databases">
        <title>Draft Genome Sequences for a Diverse set of 7 Haemophilus Species.</title>
        <authorList>
            <person name="Nichols M."/>
            <person name="Topaz N."/>
            <person name="Wang X."/>
            <person name="Wang X."/>
            <person name="Boxrud D."/>
        </authorList>
    </citation>
    <scope>NUCLEOTIDE SEQUENCE [LARGE SCALE GENOMIC DNA]</scope>
    <source>
        <strain evidence="1 2">C2002001239</strain>
    </source>
</reference>
<name>A0A369YEQ8_9PAST</name>
<dbReference type="EMBL" id="QEPN01000017">
    <property type="protein sequence ID" value="RDE69723.1"/>
    <property type="molecule type" value="Genomic_DNA"/>
</dbReference>
<sequence length="93" mass="11011">MKVNITQYLTSGAGEVILIEFRNKDKKIDEHFFSIIRMASLVWGIDSDAILNNPDFKKWWGEINPKDKLSYHSVFFYKDNLNAQWFNYGFGKR</sequence>
<gene>
    <name evidence="1" type="ORF">DPV93_10880</name>
</gene>
<dbReference type="Proteomes" id="UP000253872">
    <property type="component" value="Unassembled WGS sequence"/>
</dbReference>
<protein>
    <submittedName>
        <fullName evidence="1">Uncharacterized protein</fullName>
    </submittedName>
</protein>
<comment type="caution">
    <text evidence="1">The sequence shown here is derived from an EMBL/GenBank/DDBJ whole genome shotgun (WGS) entry which is preliminary data.</text>
</comment>
<proteinExistence type="predicted"/>
<organism evidence="1 2">
    <name type="scientific">Haemophilus sputorum</name>
    <dbReference type="NCBI Taxonomy" id="1078480"/>
    <lineage>
        <taxon>Bacteria</taxon>
        <taxon>Pseudomonadati</taxon>
        <taxon>Pseudomonadota</taxon>
        <taxon>Gammaproteobacteria</taxon>
        <taxon>Pasteurellales</taxon>
        <taxon>Pasteurellaceae</taxon>
        <taxon>Haemophilus</taxon>
    </lineage>
</organism>
<dbReference type="AlphaFoldDB" id="A0A369YEQ8"/>
<evidence type="ECO:0000313" key="1">
    <source>
        <dbReference type="EMBL" id="RDE69723.1"/>
    </source>
</evidence>